<evidence type="ECO:0000259" key="7">
    <source>
        <dbReference type="PROSITE" id="PS50887"/>
    </source>
</evidence>
<dbReference type="PROSITE" id="PS00041">
    <property type="entry name" value="HTH_ARAC_FAMILY_1"/>
    <property type="match status" value="1"/>
</dbReference>
<dbReference type="Pfam" id="PF17853">
    <property type="entry name" value="GGDEF_2"/>
    <property type="match status" value="1"/>
</dbReference>
<dbReference type="EMBL" id="UPPP01000054">
    <property type="protein sequence ID" value="VBB05291.1"/>
    <property type="molecule type" value="Genomic_DNA"/>
</dbReference>
<keyword evidence="3" id="KW-0804">Transcription</keyword>
<gene>
    <name evidence="8" type="ORF">LUCI_0498</name>
</gene>
<dbReference type="SMART" id="SM00342">
    <property type="entry name" value="HTH_ARAC"/>
    <property type="match status" value="1"/>
</dbReference>
<sequence length="544" mass="62133">MYKLLIADDEQLERQAIRFIVERHCPDITLVGEAGDGESAVRLAERERPDIVLMDIRMPEMDGLEATREIRILLPDAKVIILTAFDEFDYAKQALMLGAANYLLKPTRPDDLVQALLEVTAEVGLVKSRQEEEARLRQSLAEAIPFIQMSFVYDLISGNIVDPGHFRERSRFLGLLVDPGVALVVDVDNFKQLTMSDSELQKQIVKQAIYKNICSVTGYNGLVTPFGSDSIVVLLGFENGENQDVVRQKTRKMAEAIRDTLNQDMGISVTIGIGRYYTNPLDIHKSYVEAVNAHHQRFFLGDSQIIPVEEVPHLRVGPFIYPFHYERAVLDKVRCGERKAARDALDKLLKEMFASQTSIETVKACVLELLIVLSRAAVEGGANLDQLTLLNFDGIRHLVECHSQEKIYRWMMESLDRFLDNMLESRSGMNRRVINKACEYIVQNCHKNVSLEEIAQTIHLSPFYFSRLFKQEKGCNFVDYLTKARIEKAKRLLRNQDYTVVRVAAESGYQDASYFCRVFRHEVGVTPNQYRRGLRSQQDKLETK</sequence>
<dbReference type="RefSeq" id="WP_122626281.1">
    <property type="nucleotide sequence ID" value="NZ_UPPP01000054.1"/>
</dbReference>
<dbReference type="InterPro" id="IPR043128">
    <property type="entry name" value="Rev_trsase/Diguanyl_cyclase"/>
</dbReference>
<dbReference type="Proteomes" id="UP000277811">
    <property type="component" value="Unassembled WGS sequence"/>
</dbReference>
<protein>
    <submittedName>
        <fullName evidence="8">Transcription regulator hth arac- type</fullName>
    </submittedName>
</protein>
<keyword evidence="4" id="KW-0597">Phosphoprotein</keyword>
<dbReference type="GO" id="GO:0043565">
    <property type="term" value="F:sequence-specific DNA binding"/>
    <property type="evidence" value="ECO:0007669"/>
    <property type="project" value="InterPro"/>
</dbReference>
<keyword evidence="1" id="KW-0805">Transcription regulation</keyword>
<keyword evidence="9" id="KW-1185">Reference proteome</keyword>
<dbReference type="AlphaFoldDB" id="A0A498R1P6"/>
<evidence type="ECO:0000256" key="1">
    <source>
        <dbReference type="ARBA" id="ARBA00023015"/>
    </source>
</evidence>
<dbReference type="PROSITE" id="PS50887">
    <property type="entry name" value="GGDEF"/>
    <property type="match status" value="1"/>
</dbReference>
<dbReference type="Gene3D" id="3.40.50.2300">
    <property type="match status" value="1"/>
</dbReference>
<dbReference type="Gene3D" id="1.10.10.60">
    <property type="entry name" value="Homeodomain-like"/>
    <property type="match status" value="2"/>
</dbReference>
<evidence type="ECO:0000256" key="3">
    <source>
        <dbReference type="ARBA" id="ARBA00023163"/>
    </source>
</evidence>
<dbReference type="InterPro" id="IPR041522">
    <property type="entry name" value="CdaR_GGDEF"/>
</dbReference>
<evidence type="ECO:0000259" key="6">
    <source>
        <dbReference type="PROSITE" id="PS50110"/>
    </source>
</evidence>
<dbReference type="InterPro" id="IPR020449">
    <property type="entry name" value="Tscrpt_reg_AraC-type_HTH"/>
</dbReference>
<dbReference type="InterPro" id="IPR000160">
    <property type="entry name" value="GGDEF_dom"/>
</dbReference>
<dbReference type="SMART" id="SM00448">
    <property type="entry name" value="REC"/>
    <property type="match status" value="1"/>
</dbReference>
<dbReference type="InterPro" id="IPR018062">
    <property type="entry name" value="HTH_AraC-typ_CS"/>
</dbReference>
<keyword evidence="2" id="KW-0238">DNA-binding</keyword>
<dbReference type="CDD" id="cd17536">
    <property type="entry name" value="REC_YesN-like"/>
    <property type="match status" value="1"/>
</dbReference>
<feature type="domain" description="HTH araC/xylS-type" evidence="5">
    <location>
        <begin position="435"/>
        <end position="533"/>
    </location>
</feature>
<dbReference type="Pfam" id="PF12833">
    <property type="entry name" value="HTH_18"/>
    <property type="match status" value="1"/>
</dbReference>
<feature type="domain" description="Response regulatory" evidence="6">
    <location>
        <begin position="3"/>
        <end position="120"/>
    </location>
</feature>
<dbReference type="InterPro" id="IPR009057">
    <property type="entry name" value="Homeodomain-like_sf"/>
</dbReference>
<dbReference type="Gene3D" id="3.30.70.270">
    <property type="match status" value="1"/>
</dbReference>
<dbReference type="Pfam" id="PF00072">
    <property type="entry name" value="Response_reg"/>
    <property type="match status" value="1"/>
</dbReference>
<dbReference type="PRINTS" id="PR00032">
    <property type="entry name" value="HTHARAC"/>
</dbReference>
<evidence type="ECO:0000259" key="5">
    <source>
        <dbReference type="PROSITE" id="PS01124"/>
    </source>
</evidence>
<dbReference type="SUPFAM" id="SSF46689">
    <property type="entry name" value="Homeodomain-like"/>
    <property type="match status" value="2"/>
</dbReference>
<proteinExistence type="predicted"/>
<feature type="modified residue" description="4-aspartylphosphate" evidence="4">
    <location>
        <position position="55"/>
    </location>
</feature>
<dbReference type="SUPFAM" id="SSF52172">
    <property type="entry name" value="CheY-like"/>
    <property type="match status" value="1"/>
</dbReference>
<evidence type="ECO:0000256" key="4">
    <source>
        <dbReference type="PROSITE-ProRule" id="PRU00169"/>
    </source>
</evidence>
<reference evidence="8 9" key="1">
    <citation type="submission" date="2018-06" db="EMBL/GenBank/DDBJ databases">
        <authorList>
            <person name="Strepis N."/>
        </authorList>
    </citation>
    <scope>NUCLEOTIDE SEQUENCE [LARGE SCALE GENOMIC DNA]</scope>
    <source>
        <strain evidence="8">LUCI</strain>
    </source>
</reference>
<feature type="domain" description="GGDEF" evidence="7">
    <location>
        <begin position="178"/>
        <end position="310"/>
    </location>
</feature>
<evidence type="ECO:0000313" key="9">
    <source>
        <dbReference type="Proteomes" id="UP000277811"/>
    </source>
</evidence>
<name>A0A498R1P6_9FIRM</name>
<dbReference type="GO" id="GO:0003700">
    <property type="term" value="F:DNA-binding transcription factor activity"/>
    <property type="evidence" value="ECO:0007669"/>
    <property type="project" value="InterPro"/>
</dbReference>
<dbReference type="GO" id="GO:0000160">
    <property type="term" value="P:phosphorelay signal transduction system"/>
    <property type="evidence" value="ECO:0007669"/>
    <property type="project" value="InterPro"/>
</dbReference>
<dbReference type="InterPro" id="IPR001789">
    <property type="entry name" value="Sig_transdc_resp-reg_receiver"/>
</dbReference>
<dbReference type="InterPro" id="IPR011006">
    <property type="entry name" value="CheY-like_superfamily"/>
</dbReference>
<accession>A0A498R1P6</accession>
<organism evidence="8 9">
    <name type="scientific">Lucifera butyrica</name>
    <dbReference type="NCBI Taxonomy" id="1351585"/>
    <lineage>
        <taxon>Bacteria</taxon>
        <taxon>Bacillati</taxon>
        <taxon>Bacillota</taxon>
        <taxon>Negativicutes</taxon>
        <taxon>Veillonellales</taxon>
        <taxon>Veillonellaceae</taxon>
        <taxon>Lucifera</taxon>
    </lineage>
</organism>
<evidence type="ECO:0000313" key="8">
    <source>
        <dbReference type="EMBL" id="VBB05291.1"/>
    </source>
</evidence>
<dbReference type="PANTHER" id="PTHR43280">
    <property type="entry name" value="ARAC-FAMILY TRANSCRIPTIONAL REGULATOR"/>
    <property type="match status" value="1"/>
</dbReference>
<dbReference type="PROSITE" id="PS01124">
    <property type="entry name" value="HTH_ARAC_FAMILY_2"/>
    <property type="match status" value="1"/>
</dbReference>
<dbReference type="PANTHER" id="PTHR43280:SF10">
    <property type="entry name" value="REGULATORY PROTEIN POCR"/>
    <property type="match status" value="1"/>
</dbReference>
<dbReference type="InterPro" id="IPR018060">
    <property type="entry name" value="HTH_AraC"/>
</dbReference>
<dbReference type="OrthoDB" id="253601at2"/>
<dbReference type="PROSITE" id="PS50110">
    <property type="entry name" value="RESPONSE_REGULATORY"/>
    <property type="match status" value="1"/>
</dbReference>
<evidence type="ECO:0000256" key="2">
    <source>
        <dbReference type="ARBA" id="ARBA00023125"/>
    </source>
</evidence>